<dbReference type="OrthoDB" id="2989864at2759"/>
<dbReference type="AlphaFoldDB" id="A0A9N9L524"/>
<dbReference type="Pfam" id="PF14087">
    <property type="entry name" value="DUF4267"/>
    <property type="match status" value="1"/>
</dbReference>
<dbReference type="EMBL" id="CAJVRL010000084">
    <property type="protein sequence ID" value="CAG8958711.1"/>
    <property type="molecule type" value="Genomic_DNA"/>
</dbReference>
<name>A0A9N9L524_9HELO</name>
<feature type="transmembrane region" description="Helical" evidence="1">
    <location>
        <begin position="78"/>
        <end position="98"/>
    </location>
</feature>
<evidence type="ECO:0000313" key="3">
    <source>
        <dbReference type="Proteomes" id="UP000696280"/>
    </source>
</evidence>
<accession>A0A9N9L524</accession>
<dbReference type="Proteomes" id="UP000696280">
    <property type="component" value="Unassembled WGS sequence"/>
</dbReference>
<evidence type="ECO:0000313" key="2">
    <source>
        <dbReference type="EMBL" id="CAG8958711.1"/>
    </source>
</evidence>
<feature type="transmembrane region" description="Helical" evidence="1">
    <location>
        <begin position="6"/>
        <end position="28"/>
    </location>
</feature>
<evidence type="ECO:0000256" key="1">
    <source>
        <dbReference type="SAM" id="Phobius"/>
    </source>
</evidence>
<comment type="caution">
    <text evidence="2">The sequence shown here is derived from an EMBL/GenBank/DDBJ whole genome shotgun (WGS) entry which is preliminary data.</text>
</comment>
<keyword evidence="1" id="KW-0472">Membrane</keyword>
<feature type="transmembrane region" description="Helical" evidence="1">
    <location>
        <begin position="49"/>
        <end position="72"/>
    </location>
</feature>
<organism evidence="2 3">
    <name type="scientific">Hymenoscyphus fraxineus</name>
    <dbReference type="NCBI Taxonomy" id="746836"/>
    <lineage>
        <taxon>Eukaryota</taxon>
        <taxon>Fungi</taxon>
        <taxon>Dikarya</taxon>
        <taxon>Ascomycota</taxon>
        <taxon>Pezizomycotina</taxon>
        <taxon>Leotiomycetes</taxon>
        <taxon>Helotiales</taxon>
        <taxon>Helotiaceae</taxon>
        <taxon>Hymenoscyphus</taxon>
    </lineage>
</organism>
<keyword evidence="1" id="KW-1133">Transmembrane helix</keyword>
<feature type="transmembrane region" description="Helical" evidence="1">
    <location>
        <begin position="110"/>
        <end position="127"/>
    </location>
</feature>
<gene>
    <name evidence="2" type="ORF">HYFRA_00011553</name>
</gene>
<proteinExistence type="predicted"/>
<keyword evidence="3" id="KW-1185">Reference proteome</keyword>
<reference evidence="2" key="1">
    <citation type="submission" date="2021-07" db="EMBL/GenBank/DDBJ databases">
        <authorList>
            <person name="Durling M."/>
        </authorList>
    </citation>
    <scope>NUCLEOTIDE SEQUENCE</scope>
</reference>
<dbReference type="InterPro" id="IPR025363">
    <property type="entry name" value="DUF4267"/>
</dbReference>
<sequence>MFENFVPRHIPILLVSTTIIFGGSMPLFNAEKACRTFGFPQRIAVSKAAWPPMIVGSARTSVMGIALWGMYLGDHFEAMDILCLSMGWLAVIDGYVCWKEAGAKTGALRVLSASLVALWGLLGMTAGG</sequence>
<protein>
    <submittedName>
        <fullName evidence="2">Uncharacterized protein</fullName>
    </submittedName>
</protein>
<keyword evidence="1" id="KW-0812">Transmembrane</keyword>